<dbReference type="PANTHER" id="PTHR36440">
    <property type="entry name" value="PUTATIVE (AFU_ORTHOLOGUE AFUA_8G07350)-RELATED"/>
    <property type="match status" value="1"/>
</dbReference>
<keyword evidence="3" id="KW-1185">Reference proteome</keyword>
<dbReference type="PANTHER" id="PTHR36440:SF1">
    <property type="entry name" value="PUTATIVE (AFU_ORTHOLOGUE AFUA_8G07350)-RELATED"/>
    <property type="match status" value="1"/>
</dbReference>
<dbReference type="InterPro" id="IPR053146">
    <property type="entry name" value="QDO-like"/>
</dbReference>
<dbReference type="Gene3D" id="2.60.120.10">
    <property type="entry name" value="Jelly Rolls"/>
    <property type="match status" value="1"/>
</dbReference>
<comment type="caution">
    <text evidence="2">The sequence shown here is derived from an EMBL/GenBank/DDBJ whole genome shotgun (WGS) entry which is preliminary data.</text>
</comment>
<organism evidence="2 3">
    <name type="scientific">Fodinibacter luteus</name>
    <dbReference type="NCBI Taxonomy" id="552064"/>
    <lineage>
        <taxon>Bacteria</taxon>
        <taxon>Bacillati</taxon>
        <taxon>Actinomycetota</taxon>
        <taxon>Actinomycetes</taxon>
        <taxon>Micrococcales</taxon>
        <taxon>Intrasporangiaceae</taxon>
        <taxon>Fodinibacter (ex Wang et al. 2009)</taxon>
    </lineage>
</organism>
<dbReference type="InterPro" id="IPR014710">
    <property type="entry name" value="RmlC-like_jellyroll"/>
</dbReference>
<dbReference type="InterPro" id="IPR013096">
    <property type="entry name" value="Cupin_2"/>
</dbReference>
<feature type="domain" description="Cupin type-2" evidence="1">
    <location>
        <begin position="35"/>
        <end position="105"/>
    </location>
</feature>
<dbReference type="Pfam" id="PF07883">
    <property type="entry name" value="Cupin_2"/>
    <property type="match status" value="1"/>
</dbReference>
<evidence type="ECO:0000313" key="2">
    <source>
        <dbReference type="EMBL" id="GAA4401135.1"/>
    </source>
</evidence>
<accession>A0ABP8K6I7</accession>
<reference evidence="3" key="1">
    <citation type="journal article" date="2019" name="Int. J. Syst. Evol. Microbiol.">
        <title>The Global Catalogue of Microorganisms (GCM) 10K type strain sequencing project: providing services to taxonomists for standard genome sequencing and annotation.</title>
        <authorList>
            <consortium name="The Broad Institute Genomics Platform"/>
            <consortium name="The Broad Institute Genome Sequencing Center for Infectious Disease"/>
            <person name="Wu L."/>
            <person name="Ma J."/>
        </authorList>
    </citation>
    <scope>NUCLEOTIDE SEQUENCE [LARGE SCALE GENOMIC DNA]</scope>
    <source>
        <strain evidence="3">JCM 17809</strain>
    </source>
</reference>
<proteinExistence type="predicted"/>
<dbReference type="SUPFAM" id="SSF51182">
    <property type="entry name" value="RmlC-like cupins"/>
    <property type="match status" value="1"/>
</dbReference>
<dbReference type="EMBL" id="BAABGM010000007">
    <property type="protein sequence ID" value="GAA4401135.1"/>
    <property type="molecule type" value="Genomic_DNA"/>
</dbReference>
<sequence>MTRPVVVTEPGRGHRVGNVEFLARTDDTPFFNLGIVVLAPGQGVPGHVHDDEDDSFLVLDGTLSVTLGEDGRRVEAGPGVFVLVPAGTRHAIANEGTTDVRLLNVHAPGGFDRRIGLPPEPG</sequence>
<dbReference type="Proteomes" id="UP001500945">
    <property type="component" value="Unassembled WGS sequence"/>
</dbReference>
<evidence type="ECO:0000313" key="3">
    <source>
        <dbReference type="Proteomes" id="UP001500945"/>
    </source>
</evidence>
<name>A0ABP8K6I7_9MICO</name>
<evidence type="ECO:0000259" key="1">
    <source>
        <dbReference type="Pfam" id="PF07883"/>
    </source>
</evidence>
<protein>
    <recommendedName>
        <fullName evidence="1">Cupin type-2 domain-containing protein</fullName>
    </recommendedName>
</protein>
<dbReference type="RefSeq" id="WP_345203107.1">
    <property type="nucleotide sequence ID" value="NZ_BAABGM010000007.1"/>
</dbReference>
<dbReference type="InterPro" id="IPR011051">
    <property type="entry name" value="RmlC_Cupin_sf"/>
</dbReference>
<gene>
    <name evidence="2" type="ORF">GCM10023168_10420</name>
</gene>